<accession>A0A8H5FBB0</accession>
<sequence>MDTLAAAEEETWTGIVTVGHHRNSHIMRLLPLGLLLPAAIGEPGSKTPLTDPNMFGTFIPPANRGPITLGIFTAGVNPAFFEPHASFLRPRTPLVYGAEPLTAVAEINAPTRGHRFSRSIFIDASIGLLDDEAKRQDLLTFPTSLVPRPHADLTLVVDTQVSPQAAFSTPNT</sequence>
<comment type="caution">
    <text evidence="1">The sequence shown here is derived from an EMBL/GenBank/DDBJ whole genome shotgun (WGS) entry which is preliminary data.</text>
</comment>
<keyword evidence="2" id="KW-1185">Reference proteome</keyword>
<organism evidence="1 2">
    <name type="scientific">Psilocybe cf. subviscida</name>
    <dbReference type="NCBI Taxonomy" id="2480587"/>
    <lineage>
        <taxon>Eukaryota</taxon>
        <taxon>Fungi</taxon>
        <taxon>Dikarya</taxon>
        <taxon>Basidiomycota</taxon>
        <taxon>Agaricomycotina</taxon>
        <taxon>Agaricomycetes</taxon>
        <taxon>Agaricomycetidae</taxon>
        <taxon>Agaricales</taxon>
        <taxon>Agaricineae</taxon>
        <taxon>Strophariaceae</taxon>
        <taxon>Psilocybe</taxon>
    </lineage>
</organism>
<dbReference type="Proteomes" id="UP000567179">
    <property type="component" value="Unassembled WGS sequence"/>
</dbReference>
<dbReference type="EMBL" id="JAACJJ010000001">
    <property type="protein sequence ID" value="KAF5330539.1"/>
    <property type="molecule type" value="Genomic_DNA"/>
</dbReference>
<gene>
    <name evidence="1" type="ORF">D9619_005189</name>
</gene>
<protein>
    <submittedName>
        <fullName evidence="1">Uncharacterized protein</fullName>
    </submittedName>
</protein>
<evidence type="ECO:0000313" key="2">
    <source>
        <dbReference type="Proteomes" id="UP000567179"/>
    </source>
</evidence>
<proteinExistence type="predicted"/>
<evidence type="ECO:0000313" key="1">
    <source>
        <dbReference type="EMBL" id="KAF5330539.1"/>
    </source>
</evidence>
<name>A0A8H5FBB0_9AGAR</name>
<reference evidence="1 2" key="1">
    <citation type="journal article" date="2020" name="ISME J.">
        <title>Uncovering the hidden diversity of litter-decomposition mechanisms in mushroom-forming fungi.</title>
        <authorList>
            <person name="Floudas D."/>
            <person name="Bentzer J."/>
            <person name="Ahren D."/>
            <person name="Johansson T."/>
            <person name="Persson P."/>
            <person name="Tunlid A."/>
        </authorList>
    </citation>
    <scope>NUCLEOTIDE SEQUENCE [LARGE SCALE GENOMIC DNA]</scope>
    <source>
        <strain evidence="1 2">CBS 101986</strain>
    </source>
</reference>
<dbReference type="AlphaFoldDB" id="A0A8H5FBB0"/>